<keyword evidence="3" id="KW-0808">Transferase</keyword>
<dbReference type="InterPro" id="IPR028098">
    <property type="entry name" value="Glyco_trans_4-like_N"/>
</dbReference>
<dbReference type="InterPro" id="IPR001296">
    <property type="entry name" value="Glyco_trans_1"/>
</dbReference>
<dbReference type="STRING" id="411473.RUMCAL_01785"/>
<gene>
    <name evidence="3" type="ORF">RUMCAL_01785</name>
</gene>
<dbReference type="OrthoDB" id="9802525at2"/>
<evidence type="ECO:0000313" key="4">
    <source>
        <dbReference type="Proteomes" id="UP000016662"/>
    </source>
</evidence>
<dbReference type="Proteomes" id="UP000016662">
    <property type="component" value="Unassembled WGS sequence"/>
</dbReference>
<dbReference type="RefSeq" id="WP_021683253.1">
    <property type="nucleotide sequence ID" value="NZ_KI260473.1"/>
</dbReference>
<dbReference type="PATRIC" id="fig|411473.3.peg.1461"/>
<keyword evidence="4" id="KW-1185">Reference proteome</keyword>
<dbReference type="PANTHER" id="PTHR45947:SF3">
    <property type="entry name" value="SULFOQUINOVOSYL TRANSFERASE SQD2"/>
    <property type="match status" value="1"/>
</dbReference>
<dbReference type="EMBL" id="AWVF01000227">
    <property type="protein sequence ID" value="ERJ94943.1"/>
    <property type="molecule type" value="Genomic_DNA"/>
</dbReference>
<dbReference type="Gene3D" id="3.40.50.2000">
    <property type="entry name" value="Glycogen Phosphorylase B"/>
    <property type="match status" value="2"/>
</dbReference>
<dbReference type="Pfam" id="PF00534">
    <property type="entry name" value="Glycos_transf_1"/>
    <property type="match status" value="1"/>
</dbReference>
<comment type="caution">
    <text evidence="3">The sequence shown here is derived from an EMBL/GenBank/DDBJ whole genome shotgun (WGS) entry which is preliminary data.</text>
</comment>
<evidence type="ECO:0000313" key="3">
    <source>
        <dbReference type="EMBL" id="ERJ94943.1"/>
    </source>
</evidence>
<feature type="domain" description="Glycosyl transferase family 1" evidence="1">
    <location>
        <begin position="190"/>
        <end position="355"/>
    </location>
</feature>
<accession>U2M6I8</accession>
<feature type="domain" description="Glycosyltransferase subfamily 4-like N-terminal" evidence="2">
    <location>
        <begin position="20"/>
        <end position="178"/>
    </location>
</feature>
<dbReference type="Pfam" id="PF13439">
    <property type="entry name" value="Glyco_transf_4"/>
    <property type="match status" value="1"/>
</dbReference>
<proteinExistence type="predicted"/>
<sequence>MSEQKKLRILQVNKAYYPHIGGIESLVRTFSRELQKRAEVQVLVCQEKGRGEDRIVEGVPVHYASSLGTYFSCPISFSFLRQFRKLAKWADVVEFHVPFPLADLACLLSGYRGGVVIAWHSDVVRQKTLLQFYKPLLMRFLRRADCIIAATEGHITSSPFLTQFADKCRIIPYGIDVQAYRSVERKPILRQIQQDPETVRVLFVGRFVYYKGIEVLLHAFAQVQGCELFLVGHGTPEMEEKLHQITEAAHMAAQVHFLGNLEEADLRAAFADCDIFVLPSTANSEAFGIVQQEAMVYGKPVINTALPTGVPHVSLDGVTGITVPPEDVPALAQAIQKLADDKALREQYGRAAAKRVEEEYEEADVVDKVYATLAEIAERRQRT</sequence>
<organism evidence="3 4">
    <name type="scientific">Ruminococcus callidus ATCC 27760</name>
    <dbReference type="NCBI Taxonomy" id="411473"/>
    <lineage>
        <taxon>Bacteria</taxon>
        <taxon>Bacillati</taxon>
        <taxon>Bacillota</taxon>
        <taxon>Clostridia</taxon>
        <taxon>Eubacteriales</taxon>
        <taxon>Oscillospiraceae</taxon>
        <taxon>Ruminococcus</taxon>
    </lineage>
</organism>
<dbReference type="eggNOG" id="COG0438">
    <property type="taxonomic scope" value="Bacteria"/>
</dbReference>
<dbReference type="HOGENOM" id="CLU_009583_2_1_9"/>
<dbReference type="GO" id="GO:0016757">
    <property type="term" value="F:glycosyltransferase activity"/>
    <property type="evidence" value="ECO:0007669"/>
    <property type="project" value="InterPro"/>
</dbReference>
<reference evidence="3 4" key="1">
    <citation type="submission" date="2013-07" db="EMBL/GenBank/DDBJ databases">
        <authorList>
            <person name="Weinstock G."/>
            <person name="Sodergren E."/>
            <person name="Wylie T."/>
            <person name="Fulton L."/>
            <person name="Fulton R."/>
            <person name="Fronick C."/>
            <person name="O'Laughlin M."/>
            <person name="Godfrey J."/>
            <person name="Miner T."/>
            <person name="Herter B."/>
            <person name="Appelbaum E."/>
            <person name="Cordes M."/>
            <person name="Lek S."/>
            <person name="Wollam A."/>
            <person name="Pepin K.H."/>
            <person name="Palsikar V.B."/>
            <person name="Mitreva M."/>
            <person name="Wilson R.K."/>
        </authorList>
    </citation>
    <scope>NUCLEOTIDE SEQUENCE [LARGE SCALE GENOMIC DNA]</scope>
    <source>
        <strain evidence="3 4">ATCC 27760</strain>
    </source>
</reference>
<dbReference type="InterPro" id="IPR050194">
    <property type="entry name" value="Glycosyltransferase_grp1"/>
</dbReference>
<evidence type="ECO:0000259" key="2">
    <source>
        <dbReference type="Pfam" id="PF13439"/>
    </source>
</evidence>
<evidence type="ECO:0000259" key="1">
    <source>
        <dbReference type="Pfam" id="PF00534"/>
    </source>
</evidence>
<dbReference type="AlphaFoldDB" id="U2M6I8"/>
<dbReference type="SUPFAM" id="SSF53756">
    <property type="entry name" value="UDP-Glycosyltransferase/glycogen phosphorylase"/>
    <property type="match status" value="1"/>
</dbReference>
<name>U2M6I8_9FIRM</name>
<protein>
    <submittedName>
        <fullName evidence="3">Glycosyltransferase, group 1 family protein</fullName>
    </submittedName>
</protein>
<dbReference type="PANTHER" id="PTHR45947">
    <property type="entry name" value="SULFOQUINOVOSYL TRANSFERASE SQD2"/>
    <property type="match status" value="1"/>
</dbReference>